<dbReference type="Gene3D" id="3.40.50.2000">
    <property type="entry name" value="Glycogen Phosphorylase B"/>
    <property type="match status" value="2"/>
</dbReference>
<feature type="domain" description="Glycosyltransferase subfamily 4-like N-terminal" evidence="3">
    <location>
        <begin position="246"/>
        <end position="397"/>
    </location>
</feature>
<gene>
    <name evidence="4" type="ORF">Q8W30_04695</name>
</gene>
<reference evidence="4" key="1">
    <citation type="submission" date="2023-07" db="EMBL/GenBank/DDBJ databases">
        <title>Genome content predicts the carbon catabolic preferences of heterotrophic bacteria.</title>
        <authorList>
            <person name="Gralka M."/>
        </authorList>
    </citation>
    <scope>NUCLEOTIDE SEQUENCE</scope>
    <source>
        <strain evidence="4">5G01</strain>
    </source>
</reference>
<dbReference type="InterPro" id="IPR050194">
    <property type="entry name" value="Glycosyltransferase_grp1"/>
</dbReference>
<dbReference type="GO" id="GO:0016757">
    <property type="term" value="F:glycosyltransferase activity"/>
    <property type="evidence" value="ECO:0007669"/>
    <property type="project" value="UniProtKB-KW"/>
</dbReference>
<dbReference type="Proteomes" id="UP001177341">
    <property type="component" value="Unassembled WGS sequence"/>
</dbReference>
<evidence type="ECO:0000313" key="5">
    <source>
        <dbReference type="Proteomes" id="UP001177341"/>
    </source>
</evidence>
<keyword evidence="4" id="KW-0328">Glycosyltransferase</keyword>
<dbReference type="Pfam" id="PF00534">
    <property type="entry name" value="Glycos_transf_1"/>
    <property type="match status" value="1"/>
</dbReference>
<dbReference type="EC" id="2.4.-.-" evidence="4"/>
<evidence type="ECO:0000259" key="3">
    <source>
        <dbReference type="Pfam" id="PF13439"/>
    </source>
</evidence>
<dbReference type="SUPFAM" id="SSF53335">
    <property type="entry name" value="S-adenosyl-L-methionine-dependent methyltransferases"/>
    <property type="match status" value="1"/>
</dbReference>
<keyword evidence="4" id="KW-0808">Transferase</keyword>
<dbReference type="RefSeq" id="WP_305450289.1">
    <property type="nucleotide sequence ID" value="NZ_JAUYVO010000003.1"/>
</dbReference>
<comment type="caution">
    <text evidence="4">The sequence shown here is derived from an EMBL/GenBank/DDBJ whole genome shotgun (WGS) entry which is preliminary data.</text>
</comment>
<dbReference type="Pfam" id="PF08241">
    <property type="entry name" value="Methyltransf_11"/>
    <property type="match status" value="1"/>
</dbReference>
<accession>A0ABT9ES16</accession>
<dbReference type="InterPro" id="IPR013216">
    <property type="entry name" value="Methyltransf_11"/>
</dbReference>
<organism evidence="4 5">
    <name type="scientific">Neptunomonas phycophila</name>
    <dbReference type="NCBI Taxonomy" id="1572645"/>
    <lineage>
        <taxon>Bacteria</taxon>
        <taxon>Pseudomonadati</taxon>
        <taxon>Pseudomonadota</taxon>
        <taxon>Gammaproteobacteria</taxon>
        <taxon>Oceanospirillales</taxon>
        <taxon>Oceanospirillaceae</taxon>
        <taxon>Neptunomonas</taxon>
    </lineage>
</organism>
<dbReference type="InterPro" id="IPR028098">
    <property type="entry name" value="Glyco_trans_4-like_N"/>
</dbReference>
<feature type="domain" description="Glycosyl transferase family 1" evidence="1">
    <location>
        <begin position="410"/>
        <end position="562"/>
    </location>
</feature>
<dbReference type="InterPro" id="IPR001296">
    <property type="entry name" value="Glyco_trans_1"/>
</dbReference>
<sequence>MPNSNVIPGQEDLIKHVISSDFEITKILDIGLGNGLASKLFDEFGYEVTATGFDIKDYKNDQFDFPESIKLHENVDVTNMHIFKDEQFDAVWISHVLEHVLNTGLALKEIKRVLKPGGYLFVSVPPFKNTVVGGHIHTGWNVGNLMYLLASQGFDLYEEGAFIQHGYNVFGICKRFKEEEHVNLKYASGDIEKLTLLNRFPKGFDGKQGFQGKVKSVNWDWKISLSNFKEILNVAFFIPWITKGKGGTEHVGSQMANMMAERGHKVTIFTFENNEEASSKWELKSGVELVKIPENVDVKAEGIILLKLATLRPDLIVGLHMNRTFFKYVYFAKRLSIPVLLSEHIDPRMPRRIGNFTENERRVIFSQAEGIHLLTKGFCKTLPENIKNNIFVVPNTVREAYKLATPGLNEKVCIVAVARLVDRKNISLLIKAFSHVDFKDRALLRIVGAGPQQKMLTNLVNKLNLAQSVEFLGHMEDPYPIYESSDLFVIPSLYEGLPMTVLEAMAHGLPIIGFAACAGVNEQVIDGVNGYLLKDISEIELGKSIDCLIKDKVKLKEFGINSLQRYKKEYANTPVFEQWENMFVKTANKSVKKVNLSQQQYLDAKFLEMMSAGCQEAEKHRIEIPQELEI</sequence>
<feature type="domain" description="Methyltransferase type 11" evidence="2">
    <location>
        <begin position="28"/>
        <end position="122"/>
    </location>
</feature>
<keyword evidence="5" id="KW-1185">Reference proteome</keyword>
<dbReference type="PANTHER" id="PTHR45947:SF3">
    <property type="entry name" value="SULFOQUINOVOSYL TRANSFERASE SQD2"/>
    <property type="match status" value="1"/>
</dbReference>
<name>A0ABT9ES16_9GAMM</name>
<dbReference type="Gene3D" id="3.40.50.150">
    <property type="entry name" value="Vaccinia Virus protein VP39"/>
    <property type="match status" value="1"/>
</dbReference>
<evidence type="ECO:0000259" key="1">
    <source>
        <dbReference type="Pfam" id="PF00534"/>
    </source>
</evidence>
<protein>
    <submittedName>
        <fullName evidence="4">Glycosyltransferase</fullName>
        <ecNumber evidence="4">2.4.-.-</ecNumber>
    </submittedName>
</protein>
<dbReference type="InterPro" id="IPR029063">
    <property type="entry name" value="SAM-dependent_MTases_sf"/>
</dbReference>
<dbReference type="SUPFAM" id="SSF53756">
    <property type="entry name" value="UDP-Glycosyltransferase/glycogen phosphorylase"/>
    <property type="match status" value="1"/>
</dbReference>
<dbReference type="EMBL" id="JAUYVO010000003">
    <property type="protein sequence ID" value="MDP2521863.1"/>
    <property type="molecule type" value="Genomic_DNA"/>
</dbReference>
<dbReference type="Pfam" id="PF13439">
    <property type="entry name" value="Glyco_transf_4"/>
    <property type="match status" value="1"/>
</dbReference>
<proteinExistence type="predicted"/>
<evidence type="ECO:0000259" key="2">
    <source>
        <dbReference type="Pfam" id="PF08241"/>
    </source>
</evidence>
<evidence type="ECO:0000313" key="4">
    <source>
        <dbReference type="EMBL" id="MDP2521863.1"/>
    </source>
</evidence>
<dbReference type="CDD" id="cd02440">
    <property type="entry name" value="AdoMet_MTases"/>
    <property type="match status" value="1"/>
</dbReference>
<dbReference type="PANTHER" id="PTHR45947">
    <property type="entry name" value="SULFOQUINOVOSYL TRANSFERASE SQD2"/>
    <property type="match status" value="1"/>
</dbReference>